<dbReference type="Gene3D" id="3.30.10.20">
    <property type="match status" value="3"/>
</dbReference>
<evidence type="ECO:0000256" key="11">
    <source>
        <dbReference type="SAM" id="Phobius"/>
    </source>
</evidence>
<keyword evidence="3" id="KW-0808">Transferase</keyword>
<protein>
    <recommendedName>
        <fullName evidence="1">non-specific serine/threonine protein kinase</fullName>
        <ecNumber evidence="1">2.7.11.1</ecNumber>
    </recommendedName>
</protein>
<feature type="domain" description="Protein kinase" evidence="12">
    <location>
        <begin position="13"/>
        <end position="274"/>
    </location>
</feature>
<dbReference type="OrthoDB" id="9788659at2"/>
<keyword evidence="15" id="KW-1185">Reference proteome</keyword>
<dbReference type="NCBIfam" id="NF033483">
    <property type="entry name" value="PknB_PASTA_kin"/>
    <property type="match status" value="1"/>
</dbReference>
<keyword evidence="2" id="KW-0723">Serine/threonine-protein kinase</keyword>
<keyword evidence="4 9" id="KW-0547">Nucleotide-binding</keyword>
<evidence type="ECO:0000256" key="4">
    <source>
        <dbReference type="ARBA" id="ARBA00022741"/>
    </source>
</evidence>
<dbReference type="SMART" id="SM00740">
    <property type="entry name" value="PASTA"/>
    <property type="match status" value="3"/>
</dbReference>
<dbReference type="PROSITE" id="PS51178">
    <property type="entry name" value="PASTA"/>
    <property type="match status" value="3"/>
</dbReference>
<feature type="domain" description="PASTA" evidence="13">
    <location>
        <begin position="539"/>
        <end position="605"/>
    </location>
</feature>
<evidence type="ECO:0000259" key="13">
    <source>
        <dbReference type="PROSITE" id="PS51178"/>
    </source>
</evidence>
<evidence type="ECO:0000313" key="14">
    <source>
        <dbReference type="EMBL" id="OUM21413.1"/>
    </source>
</evidence>
<dbReference type="GO" id="GO:0004674">
    <property type="term" value="F:protein serine/threonine kinase activity"/>
    <property type="evidence" value="ECO:0007669"/>
    <property type="project" value="UniProtKB-KW"/>
</dbReference>
<comment type="catalytic activity">
    <reaction evidence="8">
        <text>L-seryl-[protein] + ATP = O-phospho-L-seryl-[protein] + ADP + H(+)</text>
        <dbReference type="Rhea" id="RHEA:17989"/>
        <dbReference type="Rhea" id="RHEA-COMP:9863"/>
        <dbReference type="Rhea" id="RHEA-COMP:11604"/>
        <dbReference type="ChEBI" id="CHEBI:15378"/>
        <dbReference type="ChEBI" id="CHEBI:29999"/>
        <dbReference type="ChEBI" id="CHEBI:30616"/>
        <dbReference type="ChEBI" id="CHEBI:83421"/>
        <dbReference type="ChEBI" id="CHEBI:456216"/>
        <dbReference type="EC" id="2.7.11.1"/>
    </reaction>
</comment>
<feature type="compositionally biased region" description="Gly residues" evidence="10">
    <location>
        <begin position="617"/>
        <end position="626"/>
    </location>
</feature>
<evidence type="ECO:0000256" key="1">
    <source>
        <dbReference type="ARBA" id="ARBA00012513"/>
    </source>
</evidence>
<dbReference type="InterPro" id="IPR017441">
    <property type="entry name" value="Protein_kinase_ATP_BS"/>
</dbReference>
<dbReference type="FunFam" id="3.30.200.20:FF:000035">
    <property type="entry name" value="Serine/threonine protein kinase Stk1"/>
    <property type="match status" value="1"/>
</dbReference>
<dbReference type="SMART" id="SM00220">
    <property type="entry name" value="S_TKc"/>
    <property type="match status" value="1"/>
</dbReference>
<dbReference type="Pfam" id="PF03793">
    <property type="entry name" value="PASTA"/>
    <property type="match status" value="3"/>
</dbReference>
<reference evidence="14 15" key="1">
    <citation type="submission" date="2017-05" db="EMBL/GenBank/DDBJ databases">
        <title>Butyricicoccus porcorum sp. nov. a butyrate-producing bacterium from the swine intestinal tract.</title>
        <authorList>
            <person name="Trachsel J."/>
            <person name="Humphrey S."/>
            <person name="Allen H.K."/>
        </authorList>
    </citation>
    <scope>NUCLEOTIDE SEQUENCE [LARGE SCALE GENOMIC DNA]</scope>
    <source>
        <strain evidence="14">BB10</strain>
    </source>
</reference>
<dbReference type="AlphaFoldDB" id="A0A252F6L7"/>
<accession>A0A252F6L7</accession>
<keyword evidence="11" id="KW-0472">Membrane</keyword>
<dbReference type="SUPFAM" id="SSF56112">
    <property type="entry name" value="Protein kinase-like (PK-like)"/>
    <property type="match status" value="1"/>
</dbReference>
<feature type="binding site" evidence="9">
    <location>
        <position position="42"/>
    </location>
    <ligand>
        <name>ATP</name>
        <dbReference type="ChEBI" id="CHEBI:30616"/>
    </ligand>
</feature>
<evidence type="ECO:0000256" key="6">
    <source>
        <dbReference type="ARBA" id="ARBA00022840"/>
    </source>
</evidence>
<dbReference type="CDD" id="cd14014">
    <property type="entry name" value="STKc_PknB_like"/>
    <property type="match status" value="1"/>
</dbReference>
<evidence type="ECO:0000256" key="2">
    <source>
        <dbReference type="ARBA" id="ARBA00022527"/>
    </source>
</evidence>
<proteinExistence type="predicted"/>
<keyword evidence="11" id="KW-1133">Transmembrane helix</keyword>
<evidence type="ECO:0000259" key="12">
    <source>
        <dbReference type="PROSITE" id="PS50011"/>
    </source>
</evidence>
<comment type="caution">
    <text evidence="14">The sequence shown here is derived from an EMBL/GenBank/DDBJ whole genome shotgun (WGS) entry which is preliminary data.</text>
</comment>
<dbReference type="PROSITE" id="PS50011">
    <property type="entry name" value="PROTEIN_KINASE_DOM"/>
    <property type="match status" value="1"/>
</dbReference>
<dbReference type="InterPro" id="IPR005543">
    <property type="entry name" value="PASTA_dom"/>
</dbReference>
<evidence type="ECO:0000256" key="8">
    <source>
        <dbReference type="ARBA" id="ARBA00048679"/>
    </source>
</evidence>
<dbReference type="Proteomes" id="UP000194903">
    <property type="component" value="Unassembled WGS sequence"/>
</dbReference>
<dbReference type="PROSITE" id="PS00108">
    <property type="entry name" value="PROTEIN_KINASE_ST"/>
    <property type="match status" value="1"/>
</dbReference>
<dbReference type="EC" id="2.7.11.1" evidence="1"/>
<evidence type="ECO:0000256" key="5">
    <source>
        <dbReference type="ARBA" id="ARBA00022777"/>
    </source>
</evidence>
<feature type="region of interest" description="Disordered" evidence="10">
    <location>
        <begin position="604"/>
        <end position="628"/>
    </location>
</feature>
<dbReference type="PANTHER" id="PTHR43289">
    <property type="entry name" value="MITOGEN-ACTIVATED PROTEIN KINASE KINASE KINASE 20-RELATED"/>
    <property type="match status" value="1"/>
</dbReference>
<feature type="domain" description="PASTA" evidence="13">
    <location>
        <begin position="395"/>
        <end position="464"/>
    </location>
</feature>
<keyword evidence="5" id="KW-0418">Kinase</keyword>
<dbReference type="FunFam" id="1.10.510.10:FF:000021">
    <property type="entry name" value="Serine/threonine protein kinase"/>
    <property type="match status" value="1"/>
</dbReference>
<feature type="transmembrane region" description="Helical" evidence="11">
    <location>
        <begin position="370"/>
        <end position="391"/>
    </location>
</feature>
<gene>
    <name evidence="14" type="ORF">CBW42_02235</name>
</gene>
<organism evidence="14 15">
    <name type="scientific">Butyricicoccus porcorum</name>
    <dbReference type="NCBI Taxonomy" id="1945634"/>
    <lineage>
        <taxon>Bacteria</taxon>
        <taxon>Bacillati</taxon>
        <taxon>Bacillota</taxon>
        <taxon>Clostridia</taxon>
        <taxon>Eubacteriales</taxon>
        <taxon>Butyricicoccaceae</taxon>
        <taxon>Butyricicoccus</taxon>
    </lineage>
</organism>
<dbReference type="GO" id="GO:0005524">
    <property type="term" value="F:ATP binding"/>
    <property type="evidence" value="ECO:0007669"/>
    <property type="project" value="UniProtKB-UniRule"/>
</dbReference>
<sequence>MENYIGQTLGGRYEVREVIGTGGMAIVYKAYCTVLNRYVAIKVLKEEYASDDEFRKRFYNEAQAVAKLSQNNIVSIYDVCQDGDGPEYIVMELCEGVTLKDYLRKKHHLTWQETLFFAQQVARALDHAHSRGIIHQDIKPQNIMLLRDGTAKVMDFGIASFANSQETRKVSSEAIGSVHYISPEQAKGITADFRTDLYSLGVVMYEMLTGTLPFRGDTAVAVVMQHLNTVPPVPSSIVPEIPKAMDEIVMHAMCANASQRYSSALDMYRDMERLRTNPNLVLNYSGHNSDLDATRAIRYDDEDATQLLRPVDEEQATKYVPRPQQETPAQQQRRVYQPVNDVDDEYEQEEPVHEVKRVKTKKKKGNGGKIVVGVIIVALLAAIAYMASGLMGESSKEMIEVPNFISLNYEEDVRNNSDYDAFRFDVETRKDSSGDYEDGEIVDQDPLEGEQVEEGSTITLTVISVEENDSEELVKVPSVIGKTFEDAQSALRARGLTASRKEESSESVQAGYVISTDPEPGEEIATGSTVTVIVSSGPANTNKTVPNLTGMTQSAAKSLLESMGLKLGAVTQEESDKPEGTVIGQTVASGTEVAEGTSVGITIAKAKGDNGGDGDDGNNGGDGGSGTSVSVTNSAVVVTLPSNHKDCQVAISVDGNQLYNHTVREGNLTATCKLSYGSGTHRIVVTVDGATVYDQDYNFG</sequence>
<dbReference type="PANTHER" id="PTHR43289:SF34">
    <property type="entry name" value="SERINE_THREONINE-PROTEIN KINASE YBDM-RELATED"/>
    <property type="match status" value="1"/>
</dbReference>
<name>A0A252F6L7_9FIRM</name>
<evidence type="ECO:0000256" key="10">
    <source>
        <dbReference type="SAM" id="MobiDB-lite"/>
    </source>
</evidence>
<dbReference type="InterPro" id="IPR011009">
    <property type="entry name" value="Kinase-like_dom_sf"/>
</dbReference>
<keyword evidence="6 9" id="KW-0067">ATP-binding</keyword>
<keyword evidence="11" id="KW-0812">Transmembrane</keyword>
<evidence type="ECO:0000256" key="3">
    <source>
        <dbReference type="ARBA" id="ARBA00022679"/>
    </source>
</evidence>
<dbReference type="Gene3D" id="1.10.510.10">
    <property type="entry name" value="Transferase(Phosphotransferase) domain 1"/>
    <property type="match status" value="1"/>
</dbReference>
<dbReference type="InterPro" id="IPR008271">
    <property type="entry name" value="Ser/Thr_kinase_AS"/>
</dbReference>
<dbReference type="EMBL" id="NHOC01000002">
    <property type="protein sequence ID" value="OUM21413.1"/>
    <property type="molecule type" value="Genomic_DNA"/>
</dbReference>
<feature type="domain" description="PASTA" evidence="13">
    <location>
        <begin position="470"/>
        <end position="536"/>
    </location>
</feature>
<evidence type="ECO:0000256" key="9">
    <source>
        <dbReference type="PROSITE-ProRule" id="PRU10141"/>
    </source>
</evidence>
<dbReference type="SUPFAM" id="SSF54184">
    <property type="entry name" value="Penicillin-binding protein 2x (pbp-2x), c-terminal domain"/>
    <property type="match status" value="1"/>
</dbReference>
<evidence type="ECO:0000256" key="7">
    <source>
        <dbReference type="ARBA" id="ARBA00047899"/>
    </source>
</evidence>
<evidence type="ECO:0000313" key="15">
    <source>
        <dbReference type="Proteomes" id="UP000194903"/>
    </source>
</evidence>
<comment type="catalytic activity">
    <reaction evidence="7">
        <text>L-threonyl-[protein] + ATP = O-phospho-L-threonyl-[protein] + ADP + H(+)</text>
        <dbReference type="Rhea" id="RHEA:46608"/>
        <dbReference type="Rhea" id="RHEA-COMP:11060"/>
        <dbReference type="Rhea" id="RHEA-COMP:11605"/>
        <dbReference type="ChEBI" id="CHEBI:15378"/>
        <dbReference type="ChEBI" id="CHEBI:30013"/>
        <dbReference type="ChEBI" id="CHEBI:30616"/>
        <dbReference type="ChEBI" id="CHEBI:61977"/>
        <dbReference type="ChEBI" id="CHEBI:456216"/>
        <dbReference type="EC" id="2.7.11.1"/>
    </reaction>
</comment>
<dbReference type="InterPro" id="IPR000719">
    <property type="entry name" value="Prot_kinase_dom"/>
</dbReference>
<dbReference type="Pfam" id="PF00069">
    <property type="entry name" value="Pkinase"/>
    <property type="match status" value="1"/>
</dbReference>
<dbReference type="PROSITE" id="PS00107">
    <property type="entry name" value="PROTEIN_KINASE_ATP"/>
    <property type="match status" value="1"/>
</dbReference>
<dbReference type="RefSeq" id="WP_087017326.1">
    <property type="nucleotide sequence ID" value="NZ_NHOC01000002.1"/>
</dbReference>
<dbReference type="Gene3D" id="3.30.200.20">
    <property type="entry name" value="Phosphorylase Kinase, domain 1"/>
    <property type="match status" value="1"/>
</dbReference>
<dbReference type="CDD" id="cd06577">
    <property type="entry name" value="PASTA_pknB"/>
    <property type="match status" value="3"/>
</dbReference>